<keyword evidence="7" id="KW-0902">Two-component regulatory system</keyword>
<feature type="transmembrane region" description="Helical" evidence="8">
    <location>
        <begin position="329"/>
        <end position="348"/>
    </location>
</feature>
<keyword evidence="5 10" id="KW-0418">Kinase</keyword>
<dbReference type="Pfam" id="PF02518">
    <property type="entry name" value="HATPase_c"/>
    <property type="match status" value="1"/>
</dbReference>
<dbReference type="Pfam" id="PF07696">
    <property type="entry name" value="7TMR-DISMED2"/>
    <property type="match status" value="1"/>
</dbReference>
<feature type="transmembrane region" description="Helical" evidence="8">
    <location>
        <begin position="239"/>
        <end position="259"/>
    </location>
</feature>
<keyword evidence="8" id="KW-0472">Membrane</keyword>
<sequence length="623" mass="72395">MFYNFLRVITIFIFFCLNSFAFEITDLKDYQNLNKEIKVLFDSNDTYNIRNLPFEEFYLPQKLAFGYVKGSVWSKLELHSKKDKNILLINPKININILDVYIFEDNVLIKTHNLGNYRTISQNFISSKFTNINLELKENKKYTIISKLQSKSVIDATWFIAYNNEFLSFIIYDTLFWGLLFGVVLSLIIYNISIYASLKNTKYIAYSFHGLTALLFQFSTNGIFYQFEFYSNPIIFNSVSWSLSQLSLLSILWFLMLFFNTKKTMPLIHKFIFLLFIFIFLMLFLFIYSFFDVEIINTVRTITKPLSLFILLFVFGVAIYGLRKKIEGSFYYFLGHGIFLITLFYQQFSGIIVNEETNLLSMYIVALGMLFDVTFLSLALGKKFKTLKENTEMNQKLLVTQSGFSAIGRTIGNLSHQWKIPISRLGSLLTQMEATLWKRDDKLKNELNEIIISMRESLNFMQNSITEFNNFYLNSNQKTRFNLSKEIENIINLLSAKTMYSDCSIEKNLSEEIEFFGHKNAFANVCLIIIDNALDIIKQRKILQGKIIISISKKNEKIVLKIEDNGGGIDITPINKIFEVFVSEKENGNGMGLTMCKILVENNLDGTIEVFNNQKGATFKIVF</sequence>
<keyword evidence="8" id="KW-0812">Transmembrane</keyword>
<dbReference type="InterPro" id="IPR005467">
    <property type="entry name" value="His_kinase_dom"/>
</dbReference>
<evidence type="ECO:0000256" key="1">
    <source>
        <dbReference type="ARBA" id="ARBA00000085"/>
    </source>
</evidence>
<dbReference type="Proteomes" id="UP000502065">
    <property type="component" value="Chromosome"/>
</dbReference>
<evidence type="ECO:0000256" key="8">
    <source>
        <dbReference type="SAM" id="Phobius"/>
    </source>
</evidence>
<dbReference type="PANTHER" id="PTHR43065">
    <property type="entry name" value="SENSOR HISTIDINE KINASE"/>
    <property type="match status" value="1"/>
</dbReference>
<dbReference type="InterPro" id="IPR036890">
    <property type="entry name" value="HATPase_C_sf"/>
</dbReference>
<protein>
    <recommendedName>
        <fullName evidence="2">histidine kinase</fullName>
        <ecNumber evidence="2">2.7.13.3</ecNumber>
    </recommendedName>
</protein>
<feature type="transmembrane region" description="Helical" evidence="8">
    <location>
        <begin position="302"/>
        <end position="322"/>
    </location>
</feature>
<name>A0AAE7E084_9BACT</name>
<keyword evidence="11" id="KW-1185">Reference proteome</keyword>
<evidence type="ECO:0000256" key="7">
    <source>
        <dbReference type="ARBA" id="ARBA00023012"/>
    </source>
</evidence>
<dbReference type="SUPFAM" id="SSF55874">
    <property type="entry name" value="ATPase domain of HSP90 chaperone/DNA topoisomerase II/histidine kinase"/>
    <property type="match status" value="1"/>
</dbReference>
<proteinExistence type="predicted"/>
<dbReference type="KEGG" id="aaqi:AAQM_0991"/>
<feature type="domain" description="Histidine kinase" evidence="9">
    <location>
        <begin position="413"/>
        <end position="623"/>
    </location>
</feature>
<dbReference type="EC" id="2.7.13.3" evidence="2"/>
<accession>A0AAE7E084</accession>
<gene>
    <name evidence="10" type="ORF">AAQM_0991</name>
</gene>
<keyword evidence="4" id="KW-0547">Nucleotide-binding</keyword>
<keyword evidence="8" id="KW-1133">Transmembrane helix</keyword>
<dbReference type="AlphaFoldDB" id="A0AAE7E084"/>
<dbReference type="GO" id="GO:0004673">
    <property type="term" value="F:protein histidine kinase activity"/>
    <property type="evidence" value="ECO:0007669"/>
    <property type="project" value="UniProtKB-EC"/>
</dbReference>
<dbReference type="EMBL" id="CP030944">
    <property type="protein sequence ID" value="QKE25748.1"/>
    <property type="molecule type" value="Genomic_DNA"/>
</dbReference>
<evidence type="ECO:0000313" key="10">
    <source>
        <dbReference type="EMBL" id="QKE25748.1"/>
    </source>
</evidence>
<organism evidence="10 11">
    <name type="scientific">Arcobacter aquimarinus</name>
    <dbReference type="NCBI Taxonomy" id="1315211"/>
    <lineage>
        <taxon>Bacteria</taxon>
        <taxon>Pseudomonadati</taxon>
        <taxon>Campylobacterota</taxon>
        <taxon>Epsilonproteobacteria</taxon>
        <taxon>Campylobacterales</taxon>
        <taxon>Arcobacteraceae</taxon>
        <taxon>Arcobacter</taxon>
    </lineage>
</organism>
<dbReference type="Gene3D" id="2.60.40.2380">
    <property type="match status" value="1"/>
</dbReference>
<feature type="transmembrane region" description="Helical" evidence="8">
    <location>
        <begin position="360"/>
        <end position="380"/>
    </location>
</feature>
<evidence type="ECO:0000259" key="9">
    <source>
        <dbReference type="PROSITE" id="PS50109"/>
    </source>
</evidence>
<dbReference type="RefSeq" id="WP_129094789.1">
    <property type="nucleotide sequence ID" value="NZ_CBCSAE010000002.1"/>
</dbReference>
<dbReference type="InterPro" id="IPR004358">
    <property type="entry name" value="Sig_transdc_His_kin-like_C"/>
</dbReference>
<feature type="transmembrane region" description="Helical" evidence="8">
    <location>
        <begin position="203"/>
        <end position="227"/>
    </location>
</feature>
<evidence type="ECO:0000256" key="4">
    <source>
        <dbReference type="ARBA" id="ARBA00022741"/>
    </source>
</evidence>
<dbReference type="GO" id="GO:0005524">
    <property type="term" value="F:ATP binding"/>
    <property type="evidence" value="ECO:0007669"/>
    <property type="project" value="UniProtKB-KW"/>
</dbReference>
<dbReference type="PANTHER" id="PTHR43065:SF46">
    <property type="entry name" value="C4-DICARBOXYLATE TRANSPORT SENSOR PROTEIN DCTB"/>
    <property type="match status" value="1"/>
</dbReference>
<reference evidence="10 11" key="1">
    <citation type="submission" date="2018-07" db="EMBL/GenBank/DDBJ databases">
        <title>Identification of phenol metabolism pathways in Arcobacter.</title>
        <authorList>
            <person name="Miller W.G."/>
            <person name="Yee E."/>
            <person name="Bono J.L."/>
        </authorList>
    </citation>
    <scope>NUCLEOTIDE SEQUENCE [LARGE SCALE GENOMIC DNA]</scope>
    <source>
        <strain evidence="10 11">W63</strain>
    </source>
</reference>
<dbReference type="InterPro" id="IPR011622">
    <property type="entry name" value="7TMR_DISM_rcpt_extracell_dom2"/>
</dbReference>
<dbReference type="PROSITE" id="PS50109">
    <property type="entry name" value="HIS_KIN"/>
    <property type="match status" value="1"/>
</dbReference>
<dbReference type="Pfam" id="PF07695">
    <property type="entry name" value="7TMR-DISM_7TM"/>
    <property type="match status" value="1"/>
</dbReference>
<dbReference type="PRINTS" id="PR00344">
    <property type="entry name" value="BCTRLSENSOR"/>
</dbReference>
<keyword evidence="6" id="KW-0067">ATP-binding</keyword>
<dbReference type="GO" id="GO:0000160">
    <property type="term" value="P:phosphorelay signal transduction system"/>
    <property type="evidence" value="ECO:0007669"/>
    <property type="project" value="UniProtKB-KW"/>
</dbReference>
<dbReference type="InterPro" id="IPR011623">
    <property type="entry name" value="7TMR_DISM_rcpt_extracell_dom1"/>
</dbReference>
<evidence type="ECO:0000256" key="6">
    <source>
        <dbReference type="ARBA" id="ARBA00022840"/>
    </source>
</evidence>
<dbReference type="CDD" id="cd00075">
    <property type="entry name" value="HATPase"/>
    <property type="match status" value="1"/>
</dbReference>
<comment type="catalytic activity">
    <reaction evidence="1">
        <text>ATP + protein L-histidine = ADP + protein N-phospho-L-histidine.</text>
        <dbReference type="EC" id="2.7.13.3"/>
    </reaction>
</comment>
<dbReference type="SMART" id="SM00387">
    <property type="entry name" value="HATPase_c"/>
    <property type="match status" value="1"/>
</dbReference>
<evidence type="ECO:0000256" key="3">
    <source>
        <dbReference type="ARBA" id="ARBA00022679"/>
    </source>
</evidence>
<dbReference type="Gene3D" id="3.30.565.10">
    <property type="entry name" value="Histidine kinase-like ATPase, C-terminal domain"/>
    <property type="match status" value="1"/>
</dbReference>
<evidence type="ECO:0000256" key="5">
    <source>
        <dbReference type="ARBA" id="ARBA00022777"/>
    </source>
</evidence>
<dbReference type="InterPro" id="IPR003594">
    <property type="entry name" value="HATPase_dom"/>
</dbReference>
<feature type="transmembrane region" description="Helical" evidence="8">
    <location>
        <begin position="175"/>
        <end position="196"/>
    </location>
</feature>
<evidence type="ECO:0000313" key="11">
    <source>
        <dbReference type="Proteomes" id="UP000502065"/>
    </source>
</evidence>
<keyword evidence="3" id="KW-0808">Transferase</keyword>
<feature type="transmembrane region" description="Helical" evidence="8">
    <location>
        <begin position="271"/>
        <end position="290"/>
    </location>
</feature>
<evidence type="ECO:0000256" key="2">
    <source>
        <dbReference type="ARBA" id="ARBA00012438"/>
    </source>
</evidence>